<dbReference type="Proteomes" id="UP001190700">
    <property type="component" value="Unassembled WGS sequence"/>
</dbReference>
<proteinExistence type="predicted"/>
<feature type="transmembrane region" description="Helical" evidence="1">
    <location>
        <begin position="6"/>
        <end position="26"/>
    </location>
</feature>
<keyword evidence="1" id="KW-1133">Transmembrane helix</keyword>
<dbReference type="EMBL" id="LGRX02008857">
    <property type="protein sequence ID" value="KAK3272656.1"/>
    <property type="molecule type" value="Genomic_DNA"/>
</dbReference>
<keyword evidence="1" id="KW-0812">Transmembrane</keyword>
<organism evidence="2 3">
    <name type="scientific">Cymbomonas tetramitiformis</name>
    <dbReference type="NCBI Taxonomy" id="36881"/>
    <lineage>
        <taxon>Eukaryota</taxon>
        <taxon>Viridiplantae</taxon>
        <taxon>Chlorophyta</taxon>
        <taxon>Pyramimonadophyceae</taxon>
        <taxon>Pyramimonadales</taxon>
        <taxon>Pyramimonadaceae</taxon>
        <taxon>Cymbomonas</taxon>
    </lineage>
</organism>
<name>A0AAE0L594_9CHLO</name>
<evidence type="ECO:0000256" key="1">
    <source>
        <dbReference type="SAM" id="Phobius"/>
    </source>
</evidence>
<comment type="caution">
    <text evidence="2">The sequence shown here is derived from an EMBL/GenBank/DDBJ whole genome shotgun (WGS) entry which is preliminary data.</text>
</comment>
<protein>
    <submittedName>
        <fullName evidence="2">Uncharacterized protein</fullName>
    </submittedName>
</protein>
<keyword evidence="1" id="KW-0472">Membrane</keyword>
<dbReference type="AlphaFoldDB" id="A0AAE0L594"/>
<evidence type="ECO:0000313" key="3">
    <source>
        <dbReference type="Proteomes" id="UP001190700"/>
    </source>
</evidence>
<accession>A0AAE0L594</accession>
<reference evidence="2 3" key="1">
    <citation type="journal article" date="2015" name="Genome Biol. Evol.">
        <title>Comparative Genomics of a Bacterivorous Green Alga Reveals Evolutionary Causalities and Consequences of Phago-Mixotrophic Mode of Nutrition.</title>
        <authorList>
            <person name="Burns J.A."/>
            <person name="Paasch A."/>
            <person name="Narechania A."/>
            <person name="Kim E."/>
        </authorList>
    </citation>
    <scope>NUCLEOTIDE SEQUENCE [LARGE SCALE GENOMIC DNA]</scope>
    <source>
        <strain evidence="2 3">PLY_AMNH</strain>
    </source>
</reference>
<evidence type="ECO:0000313" key="2">
    <source>
        <dbReference type="EMBL" id="KAK3272656.1"/>
    </source>
</evidence>
<sequence>MWHYSVFLTLVASEYLGYANCAYLFFFDPPPSHRFSLPASERGLDVALRFGVQDFVLGSDGTVCFSIHRSTRTSKEHLYGRACFDSVQTIRANKLPAGSYRVAGVLVDEQDNELPDLTAQVEFEVVQVKPVEEFRAKYEWQAVETGQQIPGGMEVSLPLDGSTKKMARIPPTWRLQIPLGKVAIIFRTDVRCSTTINQVTEATMQFVITRYHKKQVIMPANTCLIFVDSTRSRKLSPHDTVEDTDWFNRGHDIRAGLQRCGSPDDDLRITWDTTLLEKEL</sequence>
<gene>
    <name evidence="2" type="ORF">CYMTET_19062</name>
</gene>
<keyword evidence="3" id="KW-1185">Reference proteome</keyword>